<reference evidence="2" key="2">
    <citation type="submission" date="2020-05" db="UniProtKB">
        <authorList>
            <consortium name="EnsemblMetazoa"/>
        </authorList>
    </citation>
    <scope>IDENTIFICATION</scope>
    <source>
        <strain evidence="2">IAEA</strain>
    </source>
</reference>
<reference evidence="3" key="1">
    <citation type="submission" date="2015-01" db="EMBL/GenBank/DDBJ databases">
        <authorList>
            <person name="Aksoy S."/>
            <person name="Warren W."/>
            <person name="Wilson R.K."/>
        </authorList>
    </citation>
    <scope>NUCLEOTIDE SEQUENCE [LARGE SCALE GENOMIC DNA]</scope>
    <source>
        <strain evidence="3">IAEA</strain>
    </source>
</reference>
<accession>A0A1B0C0H5</accession>
<name>A0A1B0C0H5_9MUSC</name>
<feature type="compositionally biased region" description="Pro residues" evidence="1">
    <location>
        <begin position="165"/>
        <end position="174"/>
    </location>
</feature>
<protein>
    <submittedName>
        <fullName evidence="2">Uncharacterized protein</fullName>
    </submittedName>
</protein>
<evidence type="ECO:0000256" key="1">
    <source>
        <dbReference type="SAM" id="MobiDB-lite"/>
    </source>
</evidence>
<dbReference type="AlphaFoldDB" id="A0A1B0C0H5"/>
<dbReference type="EnsemblMetazoa" id="GPPI045914-RA">
    <property type="protein sequence ID" value="GPPI045914-PA"/>
    <property type="gene ID" value="GPPI045914"/>
</dbReference>
<evidence type="ECO:0000313" key="2">
    <source>
        <dbReference type="EnsemblMetazoa" id="GPPI045914-PA"/>
    </source>
</evidence>
<proteinExistence type="predicted"/>
<dbReference type="EMBL" id="JXJN01023598">
    <property type="status" value="NOT_ANNOTATED_CDS"/>
    <property type="molecule type" value="Genomic_DNA"/>
</dbReference>
<feature type="compositionally biased region" description="Pro residues" evidence="1">
    <location>
        <begin position="362"/>
        <end position="371"/>
    </location>
</feature>
<keyword evidence="3" id="KW-1185">Reference proteome</keyword>
<dbReference type="EMBL" id="JXJN01023599">
    <property type="status" value="NOT_ANNOTATED_CDS"/>
    <property type="molecule type" value="Genomic_DNA"/>
</dbReference>
<dbReference type="STRING" id="67801.A0A1B0C0H5"/>
<feature type="compositionally biased region" description="Low complexity" evidence="1">
    <location>
        <begin position="372"/>
        <end position="405"/>
    </location>
</feature>
<feature type="compositionally biased region" description="Low complexity" evidence="1">
    <location>
        <begin position="175"/>
        <end position="208"/>
    </location>
</feature>
<sequence>MYIFTRTQIKRMTLMDYQAHNFTCYTVPECSADEDETNDYDSRLTVESSDSSSSSSIDRNILRKHCQTIKYHKKFFDTHLNVPERLSMPSMLEKSRANSLQLGYFVPFTATHCYFSPPVQRRRYREKENERNRRAVSYGGIADNNARSDTTLPRAAPRRVNLMKEPPPPPPPKPALLLQQQQQQSPSPVLVPSNASNTNNSSSLSIPSKYPQSEYNLIQKLDSNITLTAPAQYQPQNFYVNASSLSNNATGSNYSSLLCHASSSTTSPLAVRKREKLLHRFSDAATLGRKLKKKKNNNRTCRSMTEAIEMLADPVIEDEFFVKKENERNRRAVSYGGIADNNARSDTTLPRAAPRRVNLMKEPPPPPPPKPALLLQQQQQQSPSPVLVPSNASNTNNSSSLSIPSKYPQSEYNLIQKLDSNITLTAPAQYQPQNFYVNASSLSNNATGSNYSSLLCHASSSTTSPLAVRKREKLLHRFSDAATLGRKLKKKKNNNRTCRSMTEAIEMLADPVIEDEFFVSIEPFFATIFSVSLFKGKKRGCLFFII</sequence>
<dbReference type="Proteomes" id="UP000092460">
    <property type="component" value="Unassembled WGS sequence"/>
</dbReference>
<dbReference type="VEuPathDB" id="VectorBase:GPPI045914"/>
<feature type="region of interest" description="Disordered" evidence="1">
    <location>
        <begin position="122"/>
        <end position="208"/>
    </location>
</feature>
<organism evidence="2 3">
    <name type="scientific">Glossina palpalis gambiensis</name>
    <dbReference type="NCBI Taxonomy" id="67801"/>
    <lineage>
        <taxon>Eukaryota</taxon>
        <taxon>Metazoa</taxon>
        <taxon>Ecdysozoa</taxon>
        <taxon>Arthropoda</taxon>
        <taxon>Hexapoda</taxon>
        <taxon>Insecta</taxon>
        <taxon>Pterygota</taxon>
        <taxon>Neoptera</taxon>
        <taxon>Endopterygota</taxon>
        <taxon>Diptera</taxon>
        <taxon>Brachycera</taxon>
        <taxon>Muscomorpha</taxon>
        <taxon>Hippoboscoidea</taxon>
        <taxon>Glossinidae</taxon>
        <taxon>Glossina</taxon>
    </lineage>
</organism>
<feature type="region of interest" description="Disordered" evidence="1">
    <location>
        <begin position="33"/>
        <end position="57"/>
    </location>
</feature>
<feature type="region of interest" description="Disordered" evidence="1">
    <location>
        <begin position="357"/>
        <end position="405"/>
    </location>
</feature>
<evidence type="ECO:0000313" key="3">
    <source>
        <dbReference type="Proteomes" id="UP000092460"/>
    </source>
</evidence>